<evidence type="ECO:0000313" key="1">
    <source>
        <dbReference type="EMBL" id="KAJ2996572.1"/>
    </source>
</evidence>
<keyword evidence="2" id="KW-1185">Reference proteome</keyword>
<dbReference type="EMBL" id="JAPDGR010000091">
    <property type="protein sequence ID" value="KAJ2996572.1"/>
    <property type="molecule type" value="Genomic_DNA"/>
</dbReference>
<comment type="caution">
    <text evidence="1">The sequence shown here is derived from an EMBL/GenBank/DDBJ whole genome shotgun (WGS) entry which is preliminary data.</text>
</comment>
<reference evidence="1" key="1">
    <citation type="submission" date="2022-10" db="EMBL/GenBank/DDBJ databases">
        <title>Genome Sequence of Xylaria curta.</title>
        <authorList>
            <person name="Buettner E."/>
        </authorList>
    </citation>
    <scope>NUCLEOTIDE SEQUENCE</scope>
    <source>
        <strain evidence="1">Babe10</strain>
    </source>
</reference>
<evidence type="ECO:0000313" key="2">
    <source>
        <dbReference type="Proteomes" id="UP001143856"/>
    </source>
</evidence>
<accession>A0ACC1PMX1</accession>
<name>A0ACC1PMX1_9PEZI</name>
<gene>
    <name evidence="1" type="ORF">NUW58_g935</name>
</gene>
<protein>
    <submittedName>
        <fullName evidence="1">Uncharacterized protein</fullName>
    </submittedName>
</protein>
<organism evidence="1 2">
    <name type="scientific">Xylaria curta</name>
    <dbReference type="NCBI Taxonomy" id="42375"/>
    <lineage>
        <taxon>Eukaryota</taxon>
        <taxon>Fungi</taxon>
        <taxon>Dikarya</taxon>
        <taxon>Ascomycota</taxon>
        <taxon>Pezizomycotina</taxon>
        <taxon>Sordariomycetes</taxon>
        <taxon>Xylariomycetidae</taxon>
        <taxon>Xylariales</taxon>
        <taxon>Xylariaceae</taxon>
        <taxon>Xylaria</taxon>
    </lineage>
</organism>
<sequence>MGIAFWHLYPDLLILGETISTVRFKDALVPDTAKLTVGLENVNPERRDGIFWSLPLSHLRFYGDPVLANSHTIQDASRLSMDELQLLAFGSTIATWASKTLLAATGDDLQHILGVIALGRRNGSQFLAEKPNQAPPYFALGHSFISHLLTQPRHAVNNQDLERLRFIAARLRLHPNDCIIRIRKTILEPPEYYHGSGQAARRDLFEYVTAIPHIECAFEAMGPTHIRWIESQSSSIRAAWISIYRGLVGASVSLRVIDRPLYKAHWIPENDFFAQDNLDLARPQRFAYIAFFESALLSDPFGLSVKSDIRHVIGNVGKTGMVMMVAPLAPRIRPLNINKWKQIAHAPFDGHAEDRFTSTSLHLSFTEFKMPFNIGQRGSIDRDIQVRSVETVISVYDRSEWLADLDILLLYEQGLRGHEYVKRLDTDTSTACRKVKEQHRYTQRLTSIDNWEELLNLPDDIGQEHVGVVHSKGNWLARIATACVSVQKGLQQDTLAGHDYPEEAEDAEDDEDIFHSDDSASSVVTITTGGTF</sequence>
<dbReference type="Proteomes" id="UP001143856">
    <property type="component" value="Unassembled WGS sequence"/>
</dbReference>
<proteinExistence type="predicted"/>